<evidence type="ECO:0000313" key="9">
    <source>
        <dbReference type="Proteomes" id="UP000183015"/>
    </source>
</evidence>
<dbReference type="Gene3D" id="1.10.10.10">
    <property type="entry name" value="Winged helix-like DNA-binding domain superfamily/Winged helix DNA-binding domain"/>
    <property type="match status" value="1"/>
</dbReference>
<feature type="domain" description="RNA polymerase sigma-70 region 2" evidence="6">
    <location>
        <begin position="19"/>
        <end position="82"/>
    </location>
</feature>
<dbReference type="eggNOG" id="COG1595">
    <property type="taxonomic scope" value="Bacteria"/>
</dbReference>
<dbReference type="GO" id="GO:0006352">
    <property type="term" value="P:DNA-templated transcription initiation"/>
    <property type="evidence" value="ECO:0007669"/>
    <property type="project" value="InterPro"/>
</dbReference>
<keyword evidence="4" id="KW-0238">DNA-binding</keyword>
<dbReference type="InterPro" id="IPR039425">
    <property type="entry name" value="RNA_pol_sigma-70-like"/>
</dbReference>
<evidence type="ECO:0000259" key="6">
    <source>
        <dbReference type="Pfam" id="PF04542"/>
    </source>
</evidence>
<dbReference type="OrthoDB" id="3783006at2"/>
<sequence>MRETDTDEDEEFAEFAASRAPWLRRTAYLLSGDWHTADDLTQTAITSLYLHWPRVRRMENPDGYARTTLVNAFLAERRSPWRRVLLRFEKEPLSPVTDLDAILDLRQALAALPPRQRATVVLRYYCDLGVEQTAEALNCSLGTVKSQTARGLEALRRALELRHHHDRQQPLHPVTEGNRT</sequence>
<dbReference type="InterPro" id="IPR007627">
    <property type="entry name" value="RNA_pol_sigma70_r2"/>
</dbReference>
<dbReference type="InterPro" id="IPR013249">
    <property type="entry name" value="RNA_pol_sigma70_r4_t2"/>
</dbReference>
<dbReference type="NCBIfam" id="TIGR02937">
    <property type="entry name" value="sigma70-ECF"/>
    <property type="match status" value="1"/>
</dbReference>
<dbReference type="InterPro" id="IPR036388">
    <property type="entry name" value="WH-like_DNA-bd_sf"/>
</dbReference>
<dbReference type="AlphaFoldDB" id="A0A1H7S4P3"/>
<evidence type="ECO:0000256" key="5">
    <source>
        <dbReference type="ARBA" id="ARBA00023163"/>
    </source>
</evidence>
<dbReference type="InterPro" id="IPR013324">
    <property type="entry name" value="RNA_pol_sigma_r3/r4-like"/>
</dbReference>
<organism evidence="8 9">
    <name type="scientific">Streptacidiphilus jiangxiensis</name>
    <dbReference type="NCBI Taxonomy" id="235985"/>
    <lineage>
        <taxon>Bacteria</taxon>
        <taxon>Bacillati</taxon>
        <taxon>Actinomycetota</taxon>
        <taxon>Actinomycetes</taxon>
        <taxon>Kitasatosporales</taxon>
        <taxon>Streptomycetaceae</taxon>
        <taxon>Streptacidiphilus</taxon>
    </lineage>
</organism>
<dbReference type="Proteomes" id="UP000183015">
    <property type="component" value="Unassembled WGS sequence"/>
</dbReference>
<dbReference type="NCBIfam" id="TIGR02983">
    <property type="entry name" value="SigE-fam_strep"/>
    <property type="match status" value="1"/>
</dbReference>
<dbReference type="InterPro" id="IPR013325">
    <property type="entry name" value="RNA_pol_sigma_r2"/>
</dbReference>
<dbReference type="Pfam" id="PF04542">
    <property type="entry name" value="Sigma70_r2"/>
    <property type="match status" value="1"/>
</dbReference>
<dbReference type="RefSeq" id="WP_042449237.1">
    <property type="nucleotide sequence ID" value="NZ_BBPN01000015.1"/>
</dbReference>
<keyword evidence="3" id="KW-0731">Sigma factor</keyword>
<protein>
    <submittedName>
        <fullName evidence="8">RNA polymerase sigma-70 factor, sigma-E family</fullName>
    </submittedName>
</protein>
<evidence type="ECO:0000256" key="2">
    <source>
        <dbReference type="ARBA" id="ARBA00023015"/>
    </source>
</evidence>
<evidence type="ECO:0000259" key="7">
    <source>
        <dbReference type="Pfam" id="PF08281"/>
    </source>
</evidence>
<dbReference type="Pfam" id="PF08281">
    <property type="entry name" value="Sigma70_r4_2"/>
    <property type="match status" value="1"/>
</dbReference>
<dbReference type="PANTHER" id="PTHR43133:SF50">
    <property type="entry name" value="ECF RNA POLYMERASE SIGMA FACTOR SIGM"/>
    <property type="match status" value="1"/>
</dbReference>
<keyword evidence="2" id="KW-0805">Transcription regulation</keyword>
<comment type="similarity">
    <text evidence="1">Belongs to the sigma-70 factor family. ECF subfamily.</text>
</comment>
<dbReference type="EMBL" id="FOAZ01000011">
    <property type="protein sequence ID" value="SEL67465.1"/>
    <property type="molecule type" value="Genomic_DNA"/>
</dbReference>
<keyword evidence="9" id="KW-1185">Reference proteome</keyword>
<evidence type="ECO:0000313" key="8">
    <source>
        <dbReference type="EMBL" id="SEL67465.1"/>
    </source>
</evidence>
<dbReference type="GO" id="GO:0016987">
    <property type="term" value="F:sigma factor activity"/>
    <property type="evidence" value="ECO:0007669"/>
    <property type="project" value="UniProtKB-KW"/>
</dbReference>
<dbReference type="InterPro" id="IPR014284">
    <property type="entry name" value="RNA_pol_sigma-70_dom"/>
</dbReference>
<keyword evidence="5" id="KW-0804">Transcription</keyword>
<feature type="domain" description="RNA polymerase sigma factor 70 region 4 type 2" evidence="7">
    <location>
        <begin position="104"/>
        <end position="155"/>
    </location>
</feature>
<dbReference type="SUPFAM" id="SSF88659">
    <property type="entry name" value="Sigma3 and sigma4 domains of RNA polymerase sigma factors"/>
    <property type="match status" value="1"/>
</dbReference>
<proteinExistence type="inferred from homology"/>
<gene>
    <name evidence="8" type="ORF">SAMN05414137_111152</name>
</gene>
<dbReference type="PANTHER" id="PTHR43133">
    <property type="entry name" value="RNA POLYMERASE ECF-TYPE SIGMA FACTO"/>
    <property type="match status" value="1"/>
</dbReference>
<accession>A0A1H7S4P3</accession>
<dbReference type="GO" id="GO:0003677">
    <property type="term" value="F:DNA binding"/>
    <property type="evidence" value="ECO:0007669"/>
    <property type="project" value="UniProtKB-KW"/>
</dbReference>
<dbReference type="InterPro" id="IPR014325">
    <property type="entry name" value="RNA_pol_sigma-E_actinobac"/>
</dbReference>
<evidence type="ECO:0000256" key="4">
    <source>
        <dbReference type="ARBA" id="ARBA00023125"/>
    </source>
</evidence>
<dbReference type="SUPFAM" id="SSF88946">
    <property type="entry name" value="Sigma2 domain of RNA polymerase sigma factors"/>
    <property type="match status" value="1"/>
</dbReference>
<dbReference type="CDD" id="cd06171">
    <property type="entry name" value="Sigma70_r4"/>
    <property type="match status" value="1"/>
</dbReference>
<dbReference type="STRING" id="235985.SAMN05414137_111152"/>
<evidence type="ECO:0000256" key="3">
    <source>
        <dbReference type="ARBA" id="ARBA00023082"/>
    </source>
</evidence>
<name>A0A1H7S4P3_STRJI</name>
<dbReference type="Gene3D" id="1.10.1740.10">
    <property type="match status" value="1"/>
</dbReference>
<evidence type="ECO:0000256" key="1">
    <source>
        <dbReference type="ARBA" id="ARBA00010641"/>
    </source>
</evidence>
<reference evidence="9" key="1">
    <citation type="submission" date="2016-10" db="EMBL/GenBank/DDBJ databases">
        <authorList>
            <person name="Varghese N."/>
        </authorList>
    </citation>
    <scope>NUCLEOTIDE SEQUENCE [LARGE SCALE GENOMIC DNA]</scope>
    <source>
        <strain evidence="9">DSM 45096 / BCRC 16803 / CGMCC 4.1857 / CIP 109030 / JCM 12277 / KCTC 19219 / NBRC 100920 / 33214</strain>
    </source>
</reference>